<feature type="chain" id="PRO_5046086238" evidence="6">
    <location>
        <begin position="23"/>
        <end position="426"/>
    </location>
</feature>
<evidence type="ECO:0000256" key="1">
    <source>
        <dbReference type="ARBA" id="ARBA00022475"/>
    </source>
</evidence>
<gene>
    <name evidence="7" type="ORF">ACFQMJ_07855</name>
</gene>
<evidence type="ECO:0000256" key="3">
    <source>
        <dbReference type="ARBA" id="ARBA00023136"/>
    </source>
</evidence>
<evidence type="ECO:0000256" key="4">
    <source>
        <dbReference type="ARBA" id="ARBA00023139"/>
    </source>
</evidence>
<dbReference type="PROSITE" id="PS51257">
    <property type="entry name" value="PROKAR_LIPOPROTEIN"/>
    <property type="match status" value="1"/>
</dbReference>
<sequence>MKKKTMTLLSVLLAATALTACGNDEKAASPGGSQASGGDEKVKLTFLSLYNEDGMKPLLDAFNAKYPNIEIDLQFAPPTKDYEEKLKVLTVTNEVPDLFFLNPQNRFEMIKNGYATDISDNSAFANLNQNNIDQYSFEGKQYAFAPDTWLGGILYNKKLFADAGIAGTPTTWAELVDTMNRIKAQGVKPIMERGEYLWTLPNALFYNDVISKDDTLDDQIIEGKKTFADLWTGPYQTWYKDIVQSGLYEKDFLGVGTDQFINEFATGQVAMIVGNNDHLKRILEANPDLDLGIFPLVGTEPGIQYLYGTVNVGIAVGSQTKNRDAAYKFIEFVGSPEGATLYSNMTGYLSGVNGSQSKVPEVMAEFNRMYLDNEVRLYLPHNNFGDYSVSLLAELVKASQDALAGVIPPEEVPQRLDAKLKELQQR</sequence>
<keyword evidence="3" id="KW-0472">Membrane</keyword>
<comment type="caution">
    <text evidence="7">The sequence shown here is derived from an EMBL/GenBank/DDBJ whole genome shotgun (WGS) entry which is preliminary data.</text>
</comment>
<dbReference type="PANTHER" id="PTHR43649:SF33">
    <property type="entry name" value="POLYGALACTURONAN_RHAMNOGALACTURONAN-BINDING PROTEIN YTCQ"/>
    <property type="match status" value="1"/>
</dbReference>
<dbReference type="Pfam" id="PF01547">
    <property type="entry name" value="SBP_bac_1"/>
    <property type="match status" value="1"/>
</dbReference>
<reference evidence="8" key="1">
    <citation type="journal article" date="2019" name="Int. J. Syst. Evol. Microbiol.">
        <title>The Global Catalogue of Microorganisms (GCM) 10K type strain sequencing project: providing services to taxonomists for standard genome sequencing and annotation.</title>
        <authorList>
            <consortium name="The Broad Institute Genomics Platform"/>
            <consortium name="The Broad Institute Genome Sequencing Center for Infectious Disease"/>
            <person name="Wu L."/>
            <person name="Ma J."/>
        </authorList>
    </citation>
    <scope>NUCLEOTIDE SEQUENCE [LARGE SCALE GENOMIC DNA]</scope>
    <source>
        <strain evidence="8">KCTC 12907</strain>
    </source>
</reference>
<keyword evidence="5" id="KW-0449">Lipoprotein</keyword>
<protein>
    <submittedName>
        <fullName evidence="7">ABC transporter substrate-binding protein</fullName>
    </submittedName>
</protein>
<dbReference type="InterPro" id="IPR050490">
    <property type="entry name" value="Bact_solute-bd_prot1"/>
</dbReference>
<feature type="signal peptide" evidence="6">
    <location>
        <begin position="1"/>
        <end position="22"/>
    </location>
</feature>
<evidence type="ECO:0000313" key="7">
    <source>
        <dbReference type="EMBL" id="MFC7148434.1"/>
    </source>
</evidence>
<evidence type="ECO:0000256" key="5">
    <source>
        <dbReference type="ARBA" id="ARBA00023288"/>
    </source>
</evidence>
<dbReference type="InterPro" id="IPR006059">
    <property type="entry name" value="SBP"/>
</dbReference>
<keyword evidence="4" id="KW-0564">Palmitate</keyword>
<accession>A0ABW2F8N6</accession>
<dbReference type="Proteomes" id="UP001596378">
    <property type="component" value="Unassembled WGS sequence"/>
</dbReference>
<evidence type="ECO:0000256" key="2">
    <source>
        <dbReference type="ARBA" id="ARBA00022729"/>
    </source>
</evidence>
<evidence type="ECO:0000256" key="6">
    <source>
        <dbReference type="SAM" id="SignalP"/>
    </source>
</evidence>
<dbReference type="SUPFAM" id="SSF53850">
    <property type="entry name" value="Periplasmic binding protein-like II"/>
    <property type="match status" value="1"/>
</dbReference>
<dbReference type="PANTHER" id="PTHR43649">
    <property type="entry name" value="ARABINOSE-BINDING PROTEIN-RELATED"/>
    <property type="match status" value="1"/>
</dbReference>
<proteinExistence type="predicted"/>
<dbReference type="EMBL" id="JBHTAI010000004">
    <property type="protein sequence ID" value="MFC7148434.1"/>
    <property type="molecule type" value="Genomic_DNA"/>
</dbReference>
<keyword evidence="8" id="KW-1185">Reference proteome</keyword>
<organism evidence="7 8">
    <name type="scientific">Cohnella cellulosilytica</name>
    <dbReference type="NCBI Taxonomy" id="986710"/>
    <lineage>
        <taxon>Bacteria</taxon>
        <taxon>Bacillati</taxon>
        <taxon>Bacillota</taxon>
        <taxon>Bacilli</taxon>
        <taxon>Bacillales</taxon>
        <taxon>Paenibacillaceae</taxon>
        <taxon>Cohnella</taxon>
    </lineage>
</organism>
<evidence type="ECO:0000313" key="8">
    <source>
        <dbReference type="Proteomes" id="UP001596378"/>
    </source>
</evidence>
<name>A0ABW2F8N6_9BACL</name>
<dbReference type="RefSeq" id="WP_378050016.1">
    <property type="nucleotide sequence ID" value="NZ_JBHMDN010000023.1"/>
</dbReference>
<keyword evidence="2 6" id="KW-0732">Signal</keyword>
<dbReference type="Gene3D" id="3.40.190.10">
    <property type="entry name" value="Periplasmic binding protein-like II"/>
    <property type="match status" value="2"/>
</dbReference>
<keyword evidence="1" id="KW-1003">Cell membrane</keyword>